<dbReference type="Pfam" id="PF19527">
    <property type="entry name" value="DUF6055"/>
    <property type="match status" value="1"/>
</dbReference>
<protein>
    <submittedName>
        <fullName evidence="2">Avirulence protein</fullName>
    </submittedName>
</protein>
<proteinExistence type="predicted"/>
<feature type="signal peptide" evidence="1">
    <location>
        <begin position="1"/>
        <end position="39"/>
    </location>
</feature>
<dbReference type="STRING" id="1843581.A7D16_08925"/>
<evidence type="ECO:0000256" key="1">
    <source>
        <dbReference type="SAM" id="SignalP"/>
    </source>
</evidence>
<evidence type="ECO:0000313" key="3">
    <source>
        <dbReference type="Proteomes" id="UP000259570"/>
    </source>
</evidence>
<gene>
    <name evidence="2" type="ORF">DZD52_12135</name>
</gene>
<dbReference type="GeneID" id="97213757"/>
<comment type="caution">
    <text evidence="2">The sequence shown here is derived from an EMBL/GenBank/DDBJ whole genome shotgun (WGS) entry which is preliminary data.</text>
</comment>
<dbReference type="Proteomes" id="UP000259570">
    <property type="component" value="Unassembled WGS sequence"/>
</dbReference>
<dbReference type="OrthoDB" id="9802005at2"/>
<dbReference type="SUPFAM" id="SSF51161">
    <property type="entry name" value="Trimeric LpxA-like enzymes"/>
    <property type="match status" value="1"/>
</dbReference>
<sequence length="627" mass="67891">MSTASRALPWRRPTPRLATGLLSAGLIAAGLCSASTASAAGCTAGSWVARTTEAGMPAVRYETAHFAFRWNGNGVSDADLRAAGEHLEMVWDTFINRLQFPEPFCSSATKYKANLHLDPSFGLSGGATGSGGMGMWMAPAALRDHWGLAHELIHALQYQAGGLQESDYTGWIWESHANWLTHQLPEFHNSDVHCSSMLVNYPHLYLGSTRNRYCNWQFMEYLKNRHGYSIINELWSKSPRIDDPARRSADPFSVIKANMGWTQAQMNDVFGDWALRNVNWDYTNPDGSDAGALYRARYGSNLSFDPQRTQDWDNRDRALRMTALDPVEGQANRYRVPFEWAPQRWGYNLVQLVPASGAPSIKVAFEGQVQSAPAVASLPGLATDPASIPNPDSDWRWGVVAIDSAGKARYSTLQRGAKASVTVALKSGDRAVYLMVMGAPSSMQQIKWDQSYYAIYRYPWSVTLTNAAPAGSQPNAPTPTPVGRRHANGGGWVANTANVASTAYVGPRARVLAGSVLGNARIEGRATVMGGTVQGNAVLGGITVWHPGATIGGNAHANTSFMGPGAFGTVNIAGTTQVRGDIELREGTTPTQGVFYGYADGETMRNPEFGADLRQAVPEITARPAGW</sequence>
<dbReference type="EMBL" id="QUZM01000021">
    <property type="protein sequence ID" value="RFF38621.1"/>
    <property type="molecule type" value="Genomic_DNA"/>
</dbReference>
<accession>A0A3E1KJ34</accession>
<keyword evidence="1" id="KW-0732">Signal</keyword>
<organism evidence="2 3">
    <name type="scientific">Xanthomonas nasturtii</name>
    <dbReference type="NCBI Taxonomy" id="1843581"/>
    <lineage>
        <taxon>Bacteria</taxon>
        <taxon>Pseudomonadati</taxon>
        <taxon>Pseudomonadota</taxon>
        <taxon>Gammaproteobacteria</taxon>
        <taxon>Lysobacterales</taxon>
        <taxon>Lysobacteraceae</taxon>
        <taxon>Xanthomonas</taxon>
    </lineage>
</organism>
<dbReference type="InterPro" id="IPR011004">
    <property type="entry name" value="Trimer_LpxA-like_sf"/>
</dbReference>
<dbReference type="NCBIfam" id="NF040510">
    <property type="entry name" value="avirulen_svx"/>
    <property type="match status" value="1"/>
</dbReference>
<dbReference type="InterPro" id="IPR045690">
    <property type="entry name" value="DUF6055"/>
</dbReference>
<feature type="chain" id="PRO_5017624777" evidence="1">
    <location>
        <begin position="40"/>
        <end position="627"/>
    </location>
</feature>
<name>A0A3E1KJ34_9XANT</name>
<reference evidence="2 3" key="1">
    <citation type="submission" date="2018-08" db="EMBL/GenBank/DDBJ databases">
        <title>Genome sequencing of X. nasturtii WHRI 8984.</title>
        <authorList>
            <person name="Studholme D.J."/>
            <person name="Mchugh J."/>
            <person name="Vicente J."/>
        </authorList>
    </citation>
    <scope>NUCLEOTIDE SEQUENCE [LARGE SCALE GENOMIC DNA]</scope>
    <source>
        <strain evidence="2 3">WHRI 8984</strain>
    </source>
</reference>
<dbReference type="RefSeq" id="WP_116906005.1">
    <property type="nucleotide sequence ID" value="NZ_CP142084.2"/>
</dbReference>
<evidence type="ECO:0000313" key="2">
    <source>
        <dbReference type="EMBL" id="RFF38621.1"/>
    </source>
</evidence>
<dbReference type="AlphaFoldDB" id="A0A3E1KJ34"/>